<evidence type="ECO:0008006" key="3">
    <source>
        <dbReference type="Google" id="ProtNLM"/>
    </source>
</evidence>
<proteinExistence type="predicted"/>
<organism evidence="1 2">
    <name type="scientific">Acinetobacter nectaris CIP 110549</name>
    <dbReference type="NCBI Taxonomy" id="1392540"/>
    <lineage>
        <taxon>Bacteria</taxon>
        <taxon>Pseudomonadati</taxon>
        <taxon>Pseudomonadota</taxon>
        <taxon>Gammaproteobacteria</taxon>
        <taxon>Moraxellales</taxon>
        <taxon>Moraxellaceae</taxon>
        <taxon>Acinetobacter</taxon>
    </lineage>
</organism>
<dbReference type="InterPro" id="IPR002347">
    <property type="entry name" value="SDR_fam"/>
</dbReference>
<name>V2TRE6_9GAMM</name>
<evidence type="ECO:0000313" key="1">
    <source>
        <dbReference type="EMBL" id="ESK40601.1"/>
    </source>
</evidence>
<gene>
    <name evidence="1" type="ORF">P256_01056</name>
</gene>
<evidence type="ECO:0000313" key="2">
    <source>
        <dbReference type="Proteomes" id="UP000023785"/>
    </source>
</evidence>
<dbReference type="Proteomes" id="UP000023785">
    <property type="component" value="Unassembled WGS sequence"/>
</dbReference>
<dbReference type="AlphaFoldDB" id="V2TRE6"/>
<dbReference type="EMBL" id="AYER01000003">
    <property type="protein sequence ID" value="ESK40601.1"/>
    <property type="molecule type" value="Genomic_DNA"/>
</dbReference>
<dbReference type="HOGENOM" id="CLU_010194_9_1_6"/>
<sequence length="240" mass="26777">MPKAKFSSITPHVLLVGTSRGIGLSMTEEFLKRNWLVTATVRNTDNIKLKKLSEQYPESLTIEKLDITNVSQANILYKNLINQKFDVLFVNTGTANKNQNETISEVSTEEFIHLMVTNALAPMRTINVMQDLVKPNGLIGVMSSGQGSISNNNIGGKEVYRGTKAALNQYMRSYAIREGEKYPQRSFLLLAPGWIRTELGGNNAPFSLEETIPNIVNIIEESNKGSGLHFLDRFGKTIPW</sequence>
<dbReference type="STRING" id="1392540.P256_01056"/>
<dbReference type="InterPro" id="IPR052184">
    <property type="entry name" value="SDR_enzymes"/>
</dbReference>
<dbReference type="Gene3D" id="3.40.50.720">
    <property type="entry name" value="NAD(P)-binding Rossmann-like Domain"/>
    <property type="match status" value="1"/>
</dbReference>
<dbReference type="PATRIC" id="fig|1392540.3.peg.1023"/>
<accession>V2TRE6</accession>
<reference evidence="1 2" key="1">
    <citation type="submission" date="2013-10" db="EMBL/GenBank/DDBJ databases">
        <title>The Genome Sequence of Acinetobacter nectaris CIP 110549.</title>
        <authorList>
            <consortium name="The Broad Institute Genomics Platform"/>
            <consortium name="The Broad Institute Genome Sequencing Center for Infectious Disease"/>
            <person name="Cerqueira G."/>
            <person name="Feldgarden M."/>
            <person name="Courvalin P."/>
            <person name="Grillot-Courvalin C."/>
            <person name="Clermont D."/>
            <person name="Rocha E."/>
            <person name="Yoon E.-J."/>
            <person name="Nemec A."/>
            <person name="Young S.K."/>
            <person name="Zeng Q."/>
            <person name="Gargeya S."/>
            <person name="Fitzgerald M."/>
            <person name="Abouelleil A."/>
            <person name="Alvarado L."/>
            <person name="Berlin A.M."/>
            <person name="Chapman S.B."/>
            <person name="Gainer-Dewar J."/>
            <person name="Goldberg J."/>
            <person name="Gnerre S."/>
            <person name="Griggs A."/>
            <person name="Gujja S."/>
            <person name="Hansen M."/>
            <person name="Howarth C."/>
            <person name="Imamovic A."/>
            <person name="Ireland A."/>
            <person name="Larimer J."/>
            <person name="McCowan C."/>
            <person name="Murphy C."/>
            <person name="Pearson M."/>
            <person name="Poon T.W."/>
            <person name="Priest M."/>
            <person name="Roberts A."/>
            <person name="Saif S."/>
            <person name="Shea T."/>
            <person name="Sykes S."/>
            <person name="Wortman J."/>
            <person name="Nusbaum C."/>
            <person name="Birren B."/>
        </authorList>
    </citation>
    <scope>NUCLEOTIDE SEQUENCE [LARGE SCALE GENOMIC DNA]</scope>
    <source>
        <strain evidence="1 2">CIP 110549</strain>
    </source>
</reference>
<dbReference type="InterPro" id="IPR036291">
    <property type="entry name" value="NAD(P)-bd_dom_sf"/>
</dbReference>
<dbReference type="PANTHER" id="PTHR45458:SF1">
    <property type="entry name" value="SHORT CHAIN DEHYDROGENASE"/>
    <property type="match status" value="1"/>
</dbReference>
<dbReference type="SUPFAM" id="SSF51735">
    <property type="entry name" value="NAD(P)-binding Rossmann-fold domains"/>
    <property type="match status" value="1"/>
</dbReference>
<comment type="caution">
    <text evidence="1">The sequence shown here is derived from an EMBL/GenBank/DDBJ whole genome shotgun (WGS) entry which is preliminary data.</text>
</comment>
<dbReference type="OrthoDB" id="5786478at2"/>
<keyword evidence="2" id="KW-1185">Reference proteome</keyword>
<dbReference type="PANTHER" id="PTHR45458">
    <property type="entry name" value="SHORT-CHAIN DEHYDROGENASE/REDUCTASE SDR"/>
    <property type="match status" value="1"/>
</dbReference>
<dbReference type="Pfam" id="PF00106">
    <property type="entry name" value="adh_short"/>
    <property type="match status" value="1"/>
</dbReference>
<protein>
    <recommendedName>
        <fullName evidence="3">Short-chain dehydrogenase/reductase SDR</fullName>
    </recommendedName>
</protein>
<dbReference type="RefSeq" id="WP_023272633.1">
    <property type="nucleotide sequence ID" value="NZ_KI530712.1"/>
</dbReference>
<dbReference type="GO" id="GO:0016616">
    <property type="term" value="F:oxidoreductase activity, acting on the CH-OH group of donors, NAD or NADP as acceptor"/>
    <property type="evidence" value="ECO:0007669"/>
    <property type="project" value="TreeGrafter"/>
</dbReference>
<dbReference type="PRINTS" id="PR00081">
    <property type="entry name" value="GDHRDH"/>
</dbReference>
<dbReference type="eggNOG" id="COG1028">
    <property type="taxonomic scope" value="Bacteria"/>
</dbReference>